<evidence type="ECO:0000256" key="4">
    <source>
        <dbReference type="ARBA" id="ARBA00061344"/>
    </source>
</evidence>
<evidence type="ECO:0000256" key="3">
    <source>
        <dbReference type="ARBA" id="ARBA00022840"/>
    </source>
</evidence>
<dbReference type="FunFam" id="3.40.50.300:FF:000309">
    <property type="entry name" value="ABC transporter ATP-binding protein"/>
    <property type="match status" value="1"/>
</dbReference>
<dbReference type="Proteomes" id="UP000751190">
    <property type="component" value="Unassembled WGS sequence"/>
</dbReference>
<protein>
    <recommendedName>
        <fullName evidence="6">ABC transporter domain-containing protein</fullName>
    </recommendedName>
</protein>
<dbReference type="Pfam" id="PF12848">
    <property type="entry name" value="ABC_tran_Xtn"/>
    <property type="match status" value="1"/>
</dbReference>
<accession>A0A8J5X4I1</accession>
<comment type="caution">
    <text evidence="7">The sequence shown here is derived from an EMBL/GenBank/DDBJ whole genome shotgun (WGS) entry which is preliminary data.</text>
</comment>
<dbReference type="GO" id="GO:0003676">
    <property type="term" value="F:nucleic acid binding"/>
    <property type="evidence" value="ECO:0007669"/>
    <property type="project" value="UniProtKB-ARBA"/>
</dbReference>
<evidence type="ECO:0000256" key="2">
    <source>
        <dbReference type="ARBA" id="ARBA00022741"/>
    </source>
</evidence>
<evidence type="ECO:0000256" key="5">
    <source>
        <dbReference type="SAM" id="MobiDB-lite"/>
    </source>
</evidence>
<feature type="compositionally biased region" description="Pro residues" evidence="5">
    <location>
        <begin position="154"/>
        <end position="170"/>
    </location>
</feature>
<dbReference type="PROSITE" id="PS50893">
    <property type="entry name" value="ABC_TRANSPORTER_2"/>
    <property type="match status" value="2"/>
</dbReference>
<sequence length="846" mass="89813">MAKNKLKKAASAGLDALDLLEAQANAAVAAADAVTAAPTTAATGAPPSELAPLDAAAKGKKGKGKLKAAAAAGLAALDEIEPPPSPPAAAAAVAIAPPPPAPGGASALDELLKAKTLLDAGALTQAEFDALKLRLLGAPSPAPAPATAETRPAAPAPPPAPAPLPPPPPARAAAADAAAAERAAAAAAAAAAAEAASRTARAHADTAAAGAAAGVADTSGGFVEARARRAPRISQWADAPDGFAMLGLDGVTLRFQDRLLLDRASWDVKTGERVGLVGPNGCGKSTQLRVLSEELQPDAGGLVKSAAKLEVAMLRQEFLEGLVGSRTLLQELISVFAAENALLQRNAQIEEALANAGDADASALIDELSSVQRQLDASGAYTLEQRALRLLDTMGFSASDSSSLVSSFSGGWKMRIGLCKILLLRPQIVLLDEPTNHLDLESVEWLEAFLRAQTKLGIVLVSHDREFLDRVCTKVVETEDGRTYTYPGGYTDYKRLKAERLREWHAAWEKQQREEVELRAFVAKFRSMEGQAAQVRAKEKALERLLGAADYVPKPPSRAKQVRIQFPPAPRSGKELVHLEGVTQRYGERTIFKDVDLVIERGDRVAIVGPNGAGKSTLLRLILGQEAPTHGSARISEHNAIVGYFEQDQANALDLDKTVLQTMQAATVETNYEGLRSLLGRFMFKGDDVDKKVEMLSGGEKGRLALCRMMLTPCNVLILDEPTNHLDIDSKETLEQALQGYDGTLITVSHDRYFVSQVATVILSIEDGEVIVYDGDYKHFMEQNDKLRALVEGRYVEGERTIRSAPKIELADEDSTKKAKKKGNFGGKGVTSGRKDKGVKNAKRMA</sequence>
<feature type="region of interest" description="Disordered" evidence="5">
    <location>
        <begin position="141"/>
        <end position="177"/>
    </location>
</feature>
<dbReference type="Gene3D" id="3.40.50.300">
    <property type="entry name" value="P-loop containing nucleotide triphosphate hydrolases"/>
    <property type="match status" value="2"/>
</dbReference>
<keyword evidence="3" id="KW-0067">ATP-binding</keyword>
<dbReference type="PANTHER" id="PTHR42855">
    <property type="entry name" value="ABC TRANSPORTER ATP-BINDING SUBUNIT"/>
    <property type="match status" value="1"/>
</dbReference>
<evidence type="ECO:0000259" key="6">
    <source>
        <dbReference type="PROSITE" id="PS50893"/>
    </source>
</evidence>
<dbReference type="PANTHER" id="PTHR42855:SF1">
    <property type="entry name" value="ABC TRANSPORTER DOMAIN-CONTAINING PROTEIN"/>
    <property type="match status" value="1"/>
</dbReference>
<dbReference type="InterPro" id="IPR003439">
    <property type="entry name" value="ABC_transporter-like_ATP-bd"/>
</dbReference>
<dbReference type="FunFam" id="3.40.50.300:FF:000011">
    <property type="entry name" value="Putative ABC transporter ATP-binding component"/>
    <property type="match status" value="1"/>
</dbReference>
<dbReference type="InterPro" id="IPR027417">
    <property type="entry name" value="P-loop_NTPase"/>
</dbReference>
<reference evidence="7" key="1">
    <citation type="submission" date="2021-05" db="EMBL/GenBank/DDBJ databases">
        <title>The genome of the haptophyte Pavlova lutheri (Diacronema luteri, Pavlovales) - a model for lipid biosynthesis in eukaryotic algae.</title>
        <authorList>
            <person name="Hulatt C.J."/>
            <person name="Posewitz M.C."/>
        </authorList>
    </citation>
    <scope>NUCLEOTIDE SEQUENCE</scope>
    <source>
        <strain evidence="7">NIVA-4/92</strain>
    </source>
</reference>
<evidence type="ECO:0000256" key="1">
    <source>
        <dbReference type="ARBA" id="ARBA00022737"/>
    </source>
</evidence>
<dbReference type="SMART" id="SM00382">
    <property type="entry name" value="AAA"/>
    <property type="match status" value="2"/>
</dbReference>
<comment type="similarity">
    <text evidence="4">Belongs to the ABC transporter superfamily. ABCF family. EF3 (TC 3.A.1.121) subfamily.</text>
</comment>
<feature type="domain" description="ABC transporter" evidence="6">
    <location>
        <begin position="246"/>
        <end position="505"/>
    </location>
</feature>
<dbReference type="InterPro" id="IPR032781">
    <property type="entry name" value="ABC_tran_Xtn"/>
</dbReference>
<keyword evidence="1" id="KW-0677">Repeat</keyword>
<dbReference type="InterPro" id="IPR017871">
    <property type="entry name" value="ABC_transporter-like_CS"/>
</dbReference>
<dbReference type="SUPFAM" id="SSF52540">
    <property type="entry name" value="P-loop containing nucleoside triphosphate hydrolases"/>
    <property type="match status" value="2"/>
</dbReference>
<proteinExistence type="inferred from homology"/>
<keyword evidence="2" id="KW-0547">Nucleotide-binding</keyword>
<feature type="domain" description="ABC transporter" evidence="6">
    <location>
        <begin position="577"/>
        <end position="792"/>
    </location>
</feature>
<dbReference type="GO" id="GO:0005524">
    <property type="term" value="F:ATP binding"/>
    <property type="evidence" value="ECO:0007669"/>
    <property type="project" value="UniProtKB-KW"/>
</dbReference>
<dbReference type="Pfam" id="PF00005">
    <property type="entry name" value="ABC_tran"/>
    <property type="match status" value="2"/>
</dbReference>
<feature type="region of interest" description="Disordered" evidence="5">
    <location>
        <begin position="807"/>
        <end position="846"/>
    </location>
</feature>
<dbReference type="AlphaFoldDB" id="A0A8J5X4I1"/>
<dbReference type="OMA" id="QWTPVGD"/>
<dbReference type="EMBL" id="JAGTXO010000030">
    <property type="protein sequence ID" value="KAG8460736.1"/>
    <property type="molecule type" value="Genomic_DNA"/>
</dbReference>
<organism evidence="7 8">
    <name type="scientific">Diacronema lutheri</name>
    <name type="common">Unicellular marine alga</name>
    <name type="synonym">Monochrysis lutheri</name>
    <dbReference type="NCBI Taxonomy" id="2081491"/>
    <lineage>
        <taxon>Eukaryota</taxon>
        <taxon>Haptista</taxon>
        <taxon>Haptophyta</taxon>
        <taxon>Pavlovophyceae</taxon>
        <taxon>Pavlovales</taxon>
        <taxon>Pavlovaceae</taxon>
        <taxon>Diacronema</taxon>
    </lineage>
</organism>
<dbReference type="InterPro" id="IPR003593">
    <property type="entry name" value="AAA+_ATPase"/>
</dbReference>
<dbReference type="PROSITE" id="PS00211">
    <property type="entry name" value="ABC_TRANSPORTER_1"/>
    <property type="match status" value="1"/>
</dbReference>
<dbReference type="OrthoDB" id="2110130at2759"/>
<evidence type="ECO:0000313" key="8">
    <source>
        <dbReference type="Proteomes" id="UP000751190"/>
    </source>
</evidence>
<gene>
    <name evidence="7" type="ORF">KFE25_010791</name>
</gene>
<dbReference type="InterPro" id="IPR051309">
    <property type="entry name" value="ABCF_ATPase"/>
</dbReference>
<keyword evidence="8" id="KW-1185">Reference proteome</keyword>
<evidence type="ECO:0000313" key="7">
    <source>
        <dbReference type="EMBL" id="KAG8460736.1"/>
    </source>
</evidence>
<dbReference type="GO" id="GO:0016887">
    <property type="term" value="F:ATP hydrolysis activity"/>
    <property type="evidence" value="ECO:0007669"/>
    <property type="project" value="InterPro"/>
</dbReference>
<name>A0A8J5X4I1_DIALT</name>
<dbReference type="CDD" id="cd03221">
    <property type="entry name" value="ABCF_EF-3"/>
    <property type="match status" value="2"/>
</dbReference>
<dbReference type="NCBIfam" id="NF000355">
    <property type="entry name" value="ribo_prot_ABC_F"/>
    <property type="match status" value="1"/>
</dbReference>